<organism evidence="2 3">
    <name type="scientific">Roseospira visakhapatnamensis</name>
    <dbReference type="NCBI Taxonomy" id="390880"/>
    <lineage>
        <taxon>Bacteria</taxon>
        <taxon>Pseudomonadati</taxon>
        <taxon>Pseudomonadota</taxon>
        <taxon>Alphaproteobacteria</taxon>
        <taxon>Rhodospirillales</taxon>
        <taxon>Rhodospirillaceae</taxon>
        <taxon>Roseospira</taxon>
    </lineage>
</organism>
<dbReference type="AlphaFoldDB" id="A0A7W6RGZ8"/>
<dbReference type="Pfam" id="PF02498">
    <property type="entry name" value="Bro-N"/>
    <property type="match status" value="1"/>
</dbReference>
<name>A0A7W6RGZ8_9PROT</name>
<feature type="domain" description="Bro-N" evidence="1">
    <location>
        <begin position="1"/>
        <end position="104"/>
    </location>
</feature>
<dbReference type="PANTHER" id="PTHR36180:SF2">
    <property type="entry name" value="BRO FAMILY PROTEIN"/>
    <property type="match status" value="1"/>
</dbReference>
<protein>
    <submittedName>
        <fullName evidence="2">Prophage antirepressor-like protein</fullName>
    </submittedName>
</protein>
<gene>
    <name evidence="2" type="ORF">GGD89_003808</name>
</gene>
<dbReference type="SMART" id="SM01040">
    <property type="entry name" value="Bro-N"/>
    <property type="match status" value="1"/>
</dbReference>
<evidence type="ECO:0000313" key="2">
    <source>
        <dbReference type="EMBL" id="MBB4268152.1"/>
    </source>
</evidence>
<evidence type="ECO:0000313" key="3">
    <source>
        <dbReference type="Proteomes" id="UP000554286"/>
    </source>
</evidence>
<accession>A0A7W6RGZ8</accession>
<keyword evidence="3" id="KW-1185">Reference proteome</keyword>
<proteinExistence type="predicted"/>
<dbReference type="InterPro" id="IPR003497">
    <property type="entry name" value="BRO_N_domain"/>
</dbReference>
<comment type="caution">
    <text evidence="2">The sequence shown here is derived from an EMBL/GenBank/DDBJ whole genome shotgun (WGS) entry which is preliminary data.</text>
</comment>
<dbReference type="PANTHER" id="PTHR36180">
    <property type="entry name" value="DNA-BINDING PROTEIN-RELATED-RELATED"/>
    <property type="match status" value="1"/>
</dbReference>
<dbReference type="EMBL" id="JACIGK010000055">
    <property type="protein sequence ID" value="MBB4268152.1"/>
    <property type="molecule type" value="Genomic_DNA"/>
</dbReference>
<sequence>MTTIIPFTFEDSEFRVITRDGDPWFVLADVCAVLEISKHRDAAARLDADERGSVIVDTLGGPQEVGTVNESGLYVLIMTSRKPAARRFRKWVTAEVLPAIRKTGRYEAAPGRQDKGGTGAMIAIPVSEYMALSQQLIRLQREDIAYKVHKRRDDHLEKANSLVNMLFQETALTDEQIAQALVDYAGGYMPEWVAWKRRLWSEAPVS</sequence>
<evidence type="ECO:0000259" key="1">
    <source>
        <dbReference type="PROSITE" id="PS51750"/>
    </source>
</evidence>
<reference evidence="2 3" key="1">
    <citation type="submission" date="2020-08" db="EMBL/GenBank/DDBJ databases">
        <title>Genome sequencing of Purple Non-Sulfur Bacteria from various extreme environments.</title>
        <authorList>
            <person name="Mayer M."/>
        </authorList>
    </citation>
    <scope>NUCLEOTIDE SEQUENCE [LARGE SCALE GENOMIC DNA]</scope>
    <source>
        <strain evidence="2 3">JA131</strain>
    </source>
</reference>
<dbReference type="PROSITE" id="PS51750">
    <property type="entry name" value="BRO_N"/>
    <property type="match status" value="1"/>
</dbReference>
<dbReference type="Proteomes" id="UP000554286">
    <property type="component" value="Unassembled WGS sequence"/>
</dbReference>
<dbReference type="RefSeq" id="WP_184048826.1">
    <property type="nucleotide sequence ID" value="NZ_JACIGK010000055.1"/>
</dbReference>